<protein>
    <submittedName>
        <fullName evidence="2">Uncharacterized protein</fullName>
    </submittedName>
</protein>
<reference evidence="2" key="1">
    <citation type="journal article" date="2020" name="Cell">
        <title>Large-Scale Comparative Analyses of Tick Genomes Elucidate Their Genetic Diversity and Vector Capacities.</title>
        <authorList>
            <consortium name="Tick Genome and Microbiome Consortium (TIGMIC)"/>
            <person name="Jia N."/>
            <person name="Wang J."/>
            <person name="Shi W."/>
            <person name="Du L."/>
            <person name="Sun Y."/>
            <person name="Zhan W."/>
            <person name="Jiang J.F."/>
            <person name="Wang Q."/>
            <person name="Zhang B."/>
            <person name="Ji P."/>
            <person name="Bell-Sakyi L."/>
            <person name="Cui X.M."/>
            <person name="Yuan T.T."/>
            <person name="Jiang B.G."/>
            <person name="Yang W.F."/>
            <person name="Lam T.T."/>
            <person name="Chang Q.C."/>
            <person name="Ding S.J."/>
            <person name="Wang X.J."/>
            <person name="Zhu J.G."/>
            <person name="Ruan X.D."/>
            <person name="Zhao L."/>
            <person name="Wei J.T."/>
            <person name="Ye R.Z."/>
            <person name="Que T.C."/>
            <person name="Du C.H."/>
            <person name="Zhou Y.H."/>
            <person name="Cheng J.X."/>
            <person name="Dai P.F."/>
            <person name="Guo W.B."/>
            <person name="Han X.H."/>
            <person name="Huang E.J."/>
            <person name="Li L.F."/>
            <person name="Wei W."/>
            <person name="Gao Y.C."/>
            <person name="Liu J.Z."/>
            <person name="Shao H.Z."/>
            <person name="Wang X."/>
            <person name="Wang C.C."/>
            <person name="Yang T.C."/>
            <person name="Huo Q.B."/>
            <person name="Li W."/>
            <person name="Chen H.Y."/>
            <person name="Chen S.E."/>
            <person name="Zhou L.G."/>
            <person name="Ni X.B."/>
            <person name="Tian J.H."/>
            <person name="Sheng Y."/>
            <person name="Liu T."/>
            <person name="Pan Y.S."/>
            <person name="Xia L.Y."/>
            <person name="Li J."/>
            <person name="Zhao F."/>
            <person name="Cao W.C."/>
        </authorList>
    </citation>
    <scope>NUCLEOTIDE SEQUENCE</scope>
    <source>
        <strain evidence="2">Rsan-2018</strain>
    </source>
</reference>
<feature type="compositionally biased region" description="Basic residues" evidence="1">
    <location>
        <begin position="59"/>
        <end position="73"/>
    </location>
</feature>
<feature type="compositionally biased region" description="Polar residues" evidence="1">
    <location>
        <begin position="39"/>
        <end position="53"/>
    </location>
</feature>
<name>A0A9D4PPK9_RHISA</name>
<organism evidence="2 3">
    <name type="scientific">Rhipicephalus sanguineus</name>
    <name type="common">Brown dog tick</name>
    <name type="synonym">Ixodes sanguineus</name>
    <dbReference type="NCBI Taxonomy" id="34632"/>
    <lineage>
        <taxon>Eukaryota</taxon>
        <taxon>Metazoa</taxon>
        <taxon>Ecdysozoa</taxon>
        <taxon>Arthropoda</taxon>
        <taxon>Chelicerata</taxon>
        <taxon>Arachnida</taxon>
        <taxon>Acari</taxon>
        <taxon>Parasitiformes</taxon>
        <taxon>Ixodida</taxon>
        <taxon>Ixodoidea</taxon>
        <taxon>Ixodidae</taxon>
        <taxon>Rhipicephalinae</taxon>
        <taxon>Rhipicephalus</taxon>
        <taxon>Rhipicephalus</taxon>
    </lineage>
</organism>
<sequence>MEVMVEGEEISKEEYNDGSWTALEAQRRCARQLAPAATASEQTENNEADTAQGNEKKAPKYRARPPFLPKRKPLPKLPPGDYKVILRPQTAVKLLIYGAAKLFKAVCAATQVPIEDAISEDQVRVHPNSNTALISTPSRARAEGYNNIKILKIGQEEIEVVAYAPAPENSTKGLFMHAPTRPTRLSSRSCRQEIQVSNWSAPEDWERNISWPSSQERNARSTSGIGGLRT</sequence>
<evidence type="ECO:0000313" key="2">
    <source>
        <dbReference type="EMBL" id="KAH7950774.1"/>
    </source>
</evidence>
<dbReference type="Proteomes" id="UP000821837">
    <property type="component" value="Chromosome 5"/>
</dbReference>
<feature type="region of interest" description="Disordered" evidence="1">
    <location>
        <begin position="210"/>
        <end position="230"/>
    </location>
</feature>
<comment type="caution">
    <text evidence="2">The sequence shown here is derived from an EMBL/GenBank/DDBJ whole genome shotgun (WGS) entry which is preliminary data.</text>
</comment>
<dbReference type="EMBL" id="JABSTV010001251">
    <property type="protein sequence ID" value="KAH7950774.1"/>
    <property type="molecule type" value="Genomic_DNA"/>
</dbReference>
<gene>
    <name evidence="2" type="ORF">HPB52_001433</name>
</gene>
<proteinExistence type="predicted"/>
<evidence type="ECO:0000313" key="3">
    <source>
        <dbReference type="Proteomes" id="UP000821837"/>
    </source>
</evidence>
<accession>A0A9D4PPK9</accession>
<keyword evidence="3" id="KW-1185">Reference proteome</keyword>
<evidence type="ECO:0000256" key="1">
    <source>
        <dbReference type="SAM" id="MobiDB-lite"/>
    </source>
</evidence>
<feature type="compositionally biased region" description="Polar residues" evidence="1">
    <location>
        <begin position="210"/>
        <end position="223"/>
    </location>
</feature>
<dbReference type="AlphaFoldDB" id="A0A9D4PPK9"/>
<feature type="region of interest" description="Disordered" evidence="1">
    <location>
        <begin position="32"/>
        <end position="73"/>
    </location>
</feature>
<reference evidence="2" key="2">
    <citation type="submission" date="2021-09" db="EMBL/GenBank/DDBJ databases">
        <authorList>
            <person name="Jia N."/>
            <person name="Wang J."/>
            <person name="Shi W."/>
            <person name="Du L."/>
            <person name="Sun Y."/>
            <person name="Zhan W."/>
            <person name="Jiang J."/>
            <person name="Wang Q."/>
            <person name="Zhang B."/>
            <person name="Ji P."/>
            <person name="Sakyi L.B."/>
            <person name="Cui X."/>
            <person name="Yuan T."/>
            <person name="Jiang B."/>
            <person name="Yang W."/>
            <person name="Lam T.T.-Y."/>
            <person name="Chang Q."/>
            <person name="Ding S."/>
            <person name="Wang X."/>
            <person name="Zhu J."/>
            <person name="Ruan X."/>
            <person name="Zhao L."/>
            <person name="Wei J."/>
            <person name="Que T."/>
            <person name="Du C."/>
            <person name="Cheng J."/>
            <person name="Dai P."/>
            <person name="Han X."/>
            <person name="Huang E."/>
            <person name="Gao Y."/>
            <person name="Liu J."/>
            <person name="Shao H."/>
            <person name="Ye R."/>
            <person name="Li L."/>
            <person name="Wei W."/>
            <person name="Wang X."/>
            <person name="Wang C."/>
            <person name="Huo Q."/>
            <person name="Li W."/>
            <person name="Guo W."/>
            <person name="Chen H."/>
            <person name="Chen S."/>
            <person name="Zhou L."/>
            <person name="Zhou L."/>
            <person name="Ni X."/>
            <person name="Tian J."/>
            <person name="Zhou Y."/>
            <person name="Sheng Y."/>
            <person name="Liu T."/>
            <person name="Pan Y."/>
            <person name="Xia L."/>
            <person name="Li J."/>
            <person name="Zhao F."/>
            <person name="Cao W."/>
        </authorList>
    </citation>
    <scope>NUCLEOTIDE SEQUENCE</scope>
    <source>
        <strain evidence="2">Rsan-2018</strain>
        <tissue evidence="2">Larvae</tissue>
    </source>
</reference>